<dbReference type="EMBL" id="OMOR01000001">
    <property type="protein sequence ID" value="SPH20016.1"/>
    <property type="molecule type" value="Genomic_DNA"/>
</dbReference>
<sequence>MTVSSEDPSLIRLFVWHAFWGSLAAAVFTGLLLYFNVLNLWHLVTHSDIGVFAVFLLWWMLSTVFGAVQIAYAVMHIGSDET</sequence>
<gene>
    <name evidence="2" type="ORF">ASD8599_00756</name>
</gene>
<keyword evidence="1" id="KW-0812">Transmembrane</keyword>
<keyword evidence="3" id="KW-1185">Reference proteome</keyword>
<keyword evidence="1" id="KW-0472">Membrane</keyword>
<evidence type="ECO:0000256" key="1">
    <source>
        <dbReference type="SAM" id="Phobius"/>
    </source>
</evidence>
<accession>A0A2R8BAC1</accession>
<proteinExistence type="predicted"/>
<dbReference type="RefSeq" id="WP_108827287.1">
    <property type="nucleotide sequence ID" value="NZ_OMOR01000001.1"/>
</dbReference>
<feature type="transmembrane region" description="Helical" evidence="1">
    <location>
        <begin position="49"/>
        <end position="75"/>
    </location>
</feature>
<evidence type="ECO:0000313" key="3">
    <source>
        <dbReference type="Proteomes" id="UP000244880"/>
    </source>
</evidence>
<name>A0A2R8BAC1_9RHOB</name>
<evidence type="ECO:0000313" key="2">
    <source>
        <dbReference type="EMBL" id="SPH20016.1"/>
    </source>
</evidence>
<protein>
    <submittedName>
        <fullName evidence="2">Uncharacterized protein</fullName>
    </submittedName>
</protein>
<feature type="transmembrane region" description="Helical" evidence="1">
    <location>
        <begin position="14"/>
        <end position="37"/>
    </location>
</feature>
<dbReference type="OrthoDB" id="8115457at2"/>
<dbReference type="AlphaFoldDB" id="A0A2R8BAC1"/>
<organism evidence="2 3">
    <name type="scientific">Ascidiaceihabitans donghaensis</name>
    <dbReference type="NCBI Taxonomy" id="1510460"/>
    <lineage>
        <taxon>Bacteria</taxon>
        <taxon>Pseudomonadati</taxon>
        <taxon>Pseudomonadota</taxon>
        <taxon>Alphaproteobacteria</taxon>
        <taxon>Rhodobacterales</taxon>
        <taxon>Paracoccaceae</taxon>
        <taxon>Ascidiaceihabitans</taxon>
    </lineage>
</organism>
<dbReference type="Proteomes" id="UP000244880">
    <property type="component" value="Unassembled WGS sequence"/>
</dbReference>
<reference evidence="2 3" key="1">
    <citation type="submission" date="2018-03" db="EMBL/GenBank/DDBJ databases">
        <authorList>
            <person name="Keele B.F."/>
        </authorList>
    </citation>
    <scope>NUCLEOTIDE SEQUENCE [LARGE SCALE GENOMIC DNA]</scope>
    <source>
        <strain evidence="2 3">CECT 8599</strain>
    </source>
</reference>
<keyword evidence="1" id="KW-1133">Transmembrane helix</keyword>